<accession>A0AAD6P984</accession>
<feature type="compositionally biased region" description="Basic and acidic residues" evidence="1">
    <location>
        <begin position="1"/>
        <end position="10"/>
    </location>
</feature>
<evidence type="ECO:0000256" key="1">
    <source>
        <dbReference type="SAM" id="MobiDB-lite"/>
    </source>
</evidence>
<dbReference type="Proteomes" id="UP001162972">
    <property type="component" value="Chromosome 17"/>
</dbReference>
<evidence type="ECO:0000313" key="2">
    <source>
        <dbReference type="EMBL" id="KAJ6420881.1"/>
    </source>
</evidence>
<sequence length="164" mass="18530">MDREISKPQPEEAAGVNFENVGSICQSIDDKSGCKDEEESGSSASRGRKSFSFITGRVFLKRKWNVKNLSEKPEPDIDQEAEYVNKEYQDMEEEGILMEIIADRNPSEEAAVDDEVMGEAVRNEKEGAREDSMLYLLESPSFRVYCVHNVSVDGEIDLNQKIIN</sequence>
<name>A0AAD6P984_9ROSI</name>
<comment type="caution">
    <text evidence="2">The sequence shown here is derived from an EMBL/GenBank/DDBJ whole genome shotgun (WGS) entry which is preliminary data.</text>
</comment>
<evidence type="ECO:0000313" key="3">
    <source>
        <dbReference type="Proteomes" id="UP001162972"/>
    </source>
</evidence>
<keyword evidence="3" id="KW-1185">Reference proteome</keyword>
<dbReference type="AlphaFoldDB" id="A0AAD6P984"/>
<proteinExistence type="predicted"/>
<protein>
    <submittedName>
        <fullName evidence="2">Uncharacterized protein</fullName>
    </submittedName>
</protein>
<reference evidence="2 3" key="1">
    <citation type="journal article" date="2023" name="Int. J. Mol. Sci.">
        <title>De Novo Assembly and Annotation of 11 Diverse Shrub Willow (Salix) Genomes Reveals Novel Gene Organization in Sex-Linked Regions.</title>
        <authorList>
            <person name="Hyden B."/>
            <person name="Feng K."/>
            <person name="Yates T.B."/>
            <person name="Jawdy S."/>
            <person name="Cereghino C."/>
            <person name="Smart L.B."/>
            <person name="Muchero W."/>
        </authorList>
    </citation>
    <scope>NUCLEOTIDE SEQUENCE [LARGE SCALE GENOMIC DNA]</scope>
    <source>
        <tissue evidence="2">Shoot tip</tissue>
    </source>
</reference>
<gene>
    <name evidence="2" type="ORF">OIU84_028290</name>
</gene>
<dbReference type="EMBL" id="JAPFFJ010000008">
    <property type="protein sequence ID" value="KAJ6420881.1"/>
    <property type="molecule type" value="Genomic_DNA"/>
</dbReference>
<feature type="region of interest" description="Disordered" evidence="1">
    <location>
        <begin position="1"/>
        <end position="47"/>
    </location>
</feature>
<organism evidence="2 3">
    <name type="scientific">Salix udensis</name>
    <dbReference type="NCBI Taxonomy" id="889485"/>
    <lineage>
        <taxon>Eukaryota</taxon>
        <taxon>Viridiplantae</taxon>
        <taxon>Streptophyta</taxon>
        <taxon>Embryophyta</taxon>
        <taxon>Tracheophyta</taxon>
        <taxon>Spermatophyta</taxon>
        <taxon>Magnoliopsida</taxon>
        <taxon>eudicotyledons</taxon>
        <taxon>Gunneridae</taxon>
        <taxon>Pentapetalae</taxon>
        <taxon>rosids</taxon>
        <taxon>fabids</taxon>
        <taxon>Malpighiales</taxon>
        <taxon>Salicaceae</taxon>
        <taxon>Saliceae</taxon>
        <taxon>Salix</taxon>
    </lineage>
</organism>